<keyword evidence="6" id="KW-0238">DNA-binding</keyword>
<dbReference type="InterPro" id="IPR012337">
    <property type="entry name" value="RNaseH-like_sf"/>
</dbReference>
<dbReference type="EMBL" id="JAZGQO010000002">
    <property type="protein sequence ID" value="KAK6191189.1"/>
    <property type="molecule type" value="Genomic_DNA"/>
</dbReference>
<keyword evidence="2" id="KW-0479">Metal-binding</keyword>
<dbReference type="InterPro" id="IPR036236">
    <property type="entry name" value="Znf_C2H2_sf"/>
</dbReference>
<reference evidence="12 13" key="1">
    <citation type="submission" date="2024-01" db="EMBL/GenBank/DDBJ databases">
        <title>The genome of the rayed Mediterranean limpet Patella caerulea (Linnaeus, 1758).</title>
        <authorList>
            <person name="Anh-Thu Weber A."/>
            <person name="Halstead-Nussloch G."/>
        </authorList>
    </citation>
    <scope>NUCLEOTIDE SEQUENCE [LARGE SCALE GENOMIC DNA]</scope>
    <source>
        <strain evidence="12">AATW-2023a</strain>
        <tissue evidence="12">Whole specimen</tissue>
    </source>
</reference>
<dbReference type="InterPro" id="IPR008906">
    <property type="entry name" value="HATC_C_dom"/>
</dbReference>
<evidence type="ECO:0000256" key="7">
    <source>
        <dbReference type="ARBA" id="ARBA00023163"/>
    </source>
</evidence>
<evidence type="ECO:0000256" key="4">
    <source>
        <dbReference type="ARBA" id="ARBA00022833"/>
    </source>
</evidence>
<evidence type="ECO:0000256" key="3">
    <source>
        <dbReference type="ARBA" id="ARBA00022771"/>
    </source>
</evidence>
<feature type="compositionally biased region" description="Low complexity" evidence="10">
    <location>
        <begin position="70"/>
        <end position="83"/>
    </location>
</feature>
<keyword evidence="13" id="KW-1185">Reference proteome</keyword>
<dbReference type="PANTHER" id="PTHR46481:SF9">
    <property type="entry name" value="ZINC FINGER BED DOMAIN-CONTAINING PROTEIN 1-LIKE"/>
    <property type="match status" value="1"/>
</dbReference>
<dbReference type="PROSITE" id="PS50808">
    <property type="entry name" value="ZF_BED"/>
    <property type="match status" value="1"/>
</dbReference>
<keyword evidence="5" id="KW-0805">Transcription regulation</keyword>
<keyword evidence="8" id="KW-0539">Nucleus</keyword>
<dbReference type="AlphaFoldDB" id="A0AAN8KD76"/>
<comment type="subcellular location">
    <subcellularLocation>
        <location evidence="1">Nucleus</location>
    </subcellularLocation>
</comment>
<evidence type="ECO:0000259" key="11">
    <source>
        <dbReference type="PROSITE" id="PS50808"/>
    </source>
</evidence>
<dbReference type="GO" id="GO:0003677">
    <property type="term" value="F:DNA binding"/>
    <property type="evidence" value="ECO:0007669"/>
    <property type="project" value="UniProtKB-KW"/>
</dbReference>
<evidence type="ECO:0000256" key="1">
    <source>
        <dbReference type="ARBA" id="ARBA00004123"/>
    </source>
</evidence>
<dbReference type="InterPro" id="IPR052035">
    <property type="entry name" value="ZnF_BED_domain_contain"/>
</dbReference>
<protein>
    <recommendedName>
        <fullName evidence="11">BED-type domain-containing protein</fullName>
    </recommendedName>
</protein>
<evidence type="ECO:0000256" key="2">
    <source>
        <dbReference type="ARBA" id="ARBA00022723"/>
    </source>
</evidence>
<evidence type="ECO:0000256" key="10">
    <source>
        <dbReference type="SAM" id="MobiDB-lite"/>
    </source>
</evidence>
<dbReference type="GO" id="GO:0008270">
    <property type="term" value="F:zinc ion binding"/>
    <property type="evidence" value="ECO:0007669"/>
    <property type="project" value="UniProtKB-KW"/>
</dbReference>
<dbReference type="SUPFAM" id="SSF140996">
    <property type="entry name" value="Hermes dimerisation domain"/>
    <property type="match status" value="1"/>
</dbReference>
<dbReference type="Pfam" id="PF05699">
    <property type="entry name" value="Dimer_Tnp_hAT"/>
    <property type="match status" value="1"/>
</dbReference>
<dbReference type="Proteomes" id="UP001347796">
    <property type="component" value="Unassembled WGS sequence"/>
</dbReference>
<evidence type="ECO:0000256" key="6">
    <source>
        <dbReference type="ARBA" id="ARBA00023125"/>
    </source>
</evidence>
<comment type="caution">
    <text evidence="12">The sequence shown here is derived from an EMBL/GenBank/DDBJ whole genome shotgun (WGS) entry which is preliminary data.</text>
</comment>
<dbReference type="GO" id="GO:0005634">
    <property type="term" value="C:nucleus"/>
    <property type="evidence" value="ECO:0007669"/>
    <property type="project" value="UniProtKB-SubCell"/>
</dbReference>
<keyword evidence="4" id="KW-0862">Zinc</keyword>
<dbReference type="InterPro" id="IPR003656">
    <property type="entry name" value="Znf_BED"/>
</dbReference>
<evidence type="ECO:0000313" key="13">
    <source>
        <dbReference type="Proteomes" id="UP001347796"/>
    </source>
</evidence>
<evidence type="ECO:0000256" key="5">
    <source>
        <dbReference type="ARBA" id="ARBA00023015"/>
    </source>
</evidence>
<sequence>MSGTDHTKHVFDFPGKAKSEVWNYFGFYGTDDRNIDKTYAVCKICFTKIKYVGNTTNLKSHINTSHPDKLSSSSSSCIGSNSSGTAKQRTIEQFTTKLGSNSPRAVNLTNAIAEHLFTDLRPLSMVDSVSFKKILHIAEPRYEVPSRKVFSDKILPRMYDSTKETIKCEMSNAASTSITTDGWTSISTHSYVTVTVQFMTDDFQIKNYVLQTRELPGSHTAEHLNEALKVCFREWDIEPSFIVTDNAANIVKAVNLLGLHTDSSEESLSQFKHVPCMAHTLNLAVKSGLKSCKQVNVVLTRCRQLIAYFKRSPLATNILNEKQKMLNLPDHRLIIDVETRWNSTFDMLERICEQTVAIHASLNDPSLKKDCRNLVLEGTEYSLAEDLIKLLGVMKEATLMVSSATNPSISLILPILTKLKIHLQPCDEDSTSIKTIKQSMLDNLNTRYQRPELRQIFVVASLLDLKYRNMRFAELQEIEDGKHLLKKLVRDLIKDTPNSCAPVTTETGDEDDGPTVSKRPKNEDSWLSELLDEDELANDTGSMSPSTEASKEVSNFLNEPRLKNQSSLDWYKLNGARFPRISVLAKKLLSVPATSVPSERVFSTAGFIVNKSRNCLLPENVDRLIFLNKNYKSTSN</sequence>
<accession>A0AAN8KD76</accession>
<organism evidence="12 13">
    <name type="scientific">Patella caerulea</name>
    <name type="common">Rayed Mediterranean limpet</name>
    <dbReference type="NCBI Taxonomy" id="87958"/>
    <lineage>
        <taxon>Eukaryota</taxon>
        <taxon>Metazoa</taxon>
        <taxon>Spiralia</taxon>
        <taxon>Lophotrochozoa</taxon>
        <taxon>Mollusca</taxon>
        <taxon>Gastropoda</taxon>
        <taxon>Patellogastropoda</taxon>
        <taxon>Patelloidea</taxon>
        <taxon>Patellidae</taxon>
        <taxon>Patella</taxon>
    </lineage>
</organism>
<evidence type="ECO:0000256" key="9">
    <source>
        <dbReference type="PROSITE-ProRule" id="PRU00027"/>
    </source>
</evidence>
<dbReference type="GO" id="GO:0046983">
    <property type="term" value="F:protein dimerization activity"/>
    <property type="evidence" value="ECO:0007669"/>
    <property type="project" value="InterPro"/>
</dbReference>
<gene>
    <name evidence="12" type="ORF">SNE40_002927</name>
</gene>
<feature type="region of interest" description="Disordered" evidence="10">
    <location>
        <begin position="63"/>
        <end position="84"/>
    </location>
</feature>
<dbReference type="SMART" id="SM00614">
    <property type="entry name" value="ZnF_BED"/>
    <property type="match status" value="1"/>
</dbReference>
<dbReference type="Pfam" id="PF02892">
    <property type="entry name" value="zf-BED"/>
    <property type="match status" value="1"/>
</dbReference>
<keyword evidence="7" id="KW-0804">Transcription</keyword>
<dbReference type="SUPFAM" id="SSF57667">
    <property type="entry name" value="beta-beta-alpha zinc fingers"/>
    <property type="match status" value="1"/>
</dbReference>
<keyword evidence="3 9" id="KW-0863">Zinc-finger</keyword>
<feature type="domain" description="BED-type" evidence="11">
    <location>
        <begin position="16"/>
        <end position="73"/>
    </location>
</feature>
<name>A0AAN8KD76_PATCE</name>
<proteinExistence type="predicted"/>
<dbReference type="SUPFAM" id="SSF53098">
    <property type="entry name" value="Ribonuclease H-like"/>
    <property type="match status" value="1"/>
</dbReference>
<feature type="region of interest" description="Disordered" evidence="10">
    <location>
        <begin position="499"/>
        <end position="524"/>
    </location>
</feature>
<evidence type="ECO:0000256" key="8">
    <source>
        <dbReference type="ARBA" id="ARBA00023242"/>
    </source>
</evidence>
<dbReference type="PANTHER" id="PTHR46481">
    <property type="entry name" value="ZINC FINGER BED DOMAIN-CONTAINING PROTEIN 4"/>
    <property type="match status" value="1"/>
</dbReference>
<evidence type="ECO:0000313" key="12">
    <source>
        <dbReference type="EMBL" id="KAK6191189.1"/>
    </source>
</evidence>